<dbReference type="GO" id="GO:0005886">
    <property type="term" value="C:plasma membrane"/>
    <property type="evidence" value="ECO:0007669"/>
    <property type="project" value="TreeGrafter"/>
</dbReference>
<evidence type="ECO:0000256" key="4">
    <source>
        <dbReference type="ARBA" id="ARBA00022679"/>
    </source>
</evidence>
<dbReference type="Pfam" id="PF13426">
    <property type="entry name" value="PAS_9"/>
    <property type="match status" value="1"/>
</dbReference>
<dbReference type="EMBL" id="PSNX01000016">
    <property type="protein sequence ID" value="PPE65098.1"/>
    <property type="molecule type" value="Genomic_DNA"/>
</dbReference>
<dbReference type="EC" id="2.7.13.3" evidence="2"/>
<feature type="domain" description="PAC" evidence="13">
    <location>
        <begin position="74"/>
        <end position="127"/>
    </location>
</feature>
<keyword evidence="15" id="KW-1185">Reference proteome</keyword>
<dbReference type="AlphaFoldDB" id="A0A2S5SQS4"/>
<organism evidence="14 15">
    <name type="scientific">Caldimonas caldifontis</name>
    <dbReference type="NCBI Taxonomy" id="1452508"/>
    <lineage>
        <taxon>Bacteria</taxon>
        <taxon>Pseudomonadati</taxon>
        <taxon>Pseudomonadota</taxon>
        <taxon>Betaproteobacteria</taxon>
        <taxon>Burkholderiales</taxon>
        <taxon>Sphaerotilaceae</taxon>
        <taxon>Caldimonas</taxon>
    </lineage>
</organism>
<feature type="domain" description="PAC" evidence="13">
    <location>
        <begin position="204"/>
        <end position="254"/>
    </location>
</feature>
<dbReference type="SMART" id="SM00388">
    <property type="entry name" value="HisKA"/>
    <property type="match status" value="1"/>
</dbReference>
<evidence type="ECO:0000259" key="11">
    <source>
        <dbReference type="PROSITE" id="PS50109"/>
    </source>
</evidence>
<evidence type="ECO:0000256" key="1">
    <source>
        <dbReference type="ARBA" id="ARBA00000085"/>
    </source>
</evidence>
<comment type="function">
    <text evidence="9">Member of the two-component regulatory system BvgS/BvgA. Phosphorylates BvgA via a four-step phosphorelay in response to environmental signals.</text>
</comment>
<dbReference type="Gene3D" id="3.30.565.10">
    <property type="entry name" value="Histidine kinase-like ATPase, C-terminal domain"/>
    <property type="match status" value="1"/>
</dbReference>
<dbReference type="Pfam" id="PF02518">
    <property type="entry name" value="HATPase_c"/>
    <property type="match status" value="1"/>
</dbReference>
<keyword evidence="4" id="KW-0808">Transferase</keyword>
<dbReference type="PANTHER" id="PTHR43047:SF68">
    <property type="entry name" value="HISTIDINE KINASE 5"/>
    <property type="match status" value="1"/>
</dbReference>
<dbReference type="InterPro" id="IPR001610">
    <property type="entry name" value="PAC"/>
</dbReference>
<evidence type="ECO:0000256" key="7">
    <source>
        <dbReference type="ARBA" id="ARBA00023012"/>
    </source>
</evidence>
<keyword evidence="6 14" id="KW-0418">Kinase</keyword>
<dbReference type="InterPro" id="IPR003661">
    <property type="entry name" value="HisK_dim/P_dom"/>
</dbReference>
<dbReference type="OrthoDB" id="9770795at2"/>
<evidence type="ECO:0000256" key="5">
    <source>
        <dbReference type="ARBA" id="ARBA00022729"/>
    </source>
</evidence>
<evidence type="ECO:0000313" key="15">
    <source>
        <dbReference type="Proteomes" id="UP000238605"/>
    </source>
</evidence>
<dbReference type="GO" id="GO:0000155">
    <property type="term" value="F:phosphorelay sensor kinase activity"/>
    <property type="evidence" value="ECO:0007669"/>
    <property type="project" value="InterPro"/>
</dbReference>
<feature type="domain" description="PAS" evidence="12">
    <location>
        <begin position="1"/>
        <end position="55"/>
    </location>
</feature>
<feature type="domain" description="PAC" evidence="13">
    <location>
        <begin position="329"/>
        <end position="379"/>
    </location>
</feature>
<dbReference type="InterPro" id="IPR003594">
    <property type="entry name" value="HATPase_dom"/>
</dbReference>
<dbReference type="InterPro" id="IPR036890">
    <property type="entry name" value="HATPase_C_sf"/>
</dbReference>
<dbReference type="SMART" id="SM00387">
    <property type="entry name" value="HATPase_c"/>
    <property type="match status" value="1"/>
</dbReference>
<evidence type="ECO:0000256" key="10">
    <source>
        <dbReference type="ARBA" id="ARBA00070152"/>
    </source>
</evidence>
<dbReference type="GO" id="GO:0009927">
    <property type="term" value="F:histidine phosphotransfer kinase activity"/>
    <property type="evidence" value="ECO:0007669"/>
    <property type="project" value="TreeGrafter"/>
</dbReference>
<dbReference type="SMART" id="SM00091">
    <property type="entry name" value="PAS"/>
    <property type="match status" value="3"/>
</dbReference>
<dbReference type="SUPFAM" id="SSF55785">
    <property type="entry name" value="PYP-like sensor domain (PAS domain)"/>
    <property type="match status" value="3"/>
</dbReference>
<feature type="domain" description="PAS" evidence="12">
    <location>
        <begin position="252"/>
        <end position="305"/>
    </location>
</feature>
<dbReference type="PRINTS" id="PR00344">
    <property type="entry name" value="BCTRLSENSOR"/>
</dbReference>
<evidence type="ECO:0000256" key="6">
    <source>
        <dbReference type="ARBA" id="ARBA00022777"/>
    </source>
</evidence>
<keyword evidence="7" id="KW-0902">Two-component regulatory system</keyword>
<dbReference type="Pfam" id="PF00989">
    <property type="entry name" value="PAS"/>
    <property type="match status" value="2"/>
</dbReference>
<dbReference type="Proteomes" id="UP000238605">
    <property type="component" value="Unassembled WGS sequence"/>
</dbReference>
<dbReference type="CDD" id="cd00082">
    <property type="entry name" value="HisKA"/>
    <property type="match status" value="1"/>
</dbReference>
<evidence type="ECO:0000256" key="8">
    <source>
        <dbReference type="ARBA" id="ARBA00023026"/>
    </source>
</evidence>
<proteinExistence type="predicted"/>
<dbReference type="InterPro" id="IPR000014">
    <property type="entry name" value="PAS"/>
</dbReference>
<dbReference type="PROSITE" id="PS50109">
    <property type="entry name" value="HIS_KIN"/>
    <property type="match status" value="1"/>
</dbReference>
<dbReference type="CDD" id="cd00130">
    <property type="entry name" value="PAS"/>
    <property type="match status" value="3"/>
</dbReference>
<dbReference type="InterPro" id="IPR000700">
    <property type="entry name" value="PAS-assoc_C"/>
</dbReference>
<reference evidence="14 15" key="1">
    <citation type="submission" date="2018-02" db="EMBL/GenBank/DDBJ databases">
        <title>Reclassifiation of [Polyangium] brachysporum DSM 7029 as Guopingzhaonella breviflexa gen. nov., sp. nov., a member of the family Comamonadaceae.</title>
        <authorList>
            <person name="Tang B."/>
        </authorList>
    </citation>
    <scope>NUCLEOTIDE SEQUENCE [LARGE SCALE GENOMIC DNA]</scope>
    <source>
        <strain evidence="14 15">BCRC 80649</strain>
    </source>
</reference>
<evidence type="ECO:0000256" key="2">
    <source>
        <dbReference type="ARBA" id="ARBA00012438"/>
    </source>
</evidence>
<dbReference type="PROSITE" id="PS50112">
    <property type="entry name" value="PAS"/>
    <property type="match status" value="3"/>
</dbReference>
<comment type="catalytic activity">
    <reaction evidence="1">
        <text>ATP + protein L-histidine = ADP + protein N-phospho-L-histidine.</text>
        <dbReference type="EC" id="2.7.13.3"/>
    </reaction>
</comment>
<dbReference type="InterPro" id="IPR004358">
    <property type="entry name" value="Sig_transdc_His_kin-like_C"/>
</dbReference>
<dbReference type="SUPFAM" id="SSF47384">
    <property type="entry name" value="Homodimeric domain of signal transducing histidine kinase"/>
    <property type="match status" value="1"/>
</dbReference>
<dbReference type="InterPro" id="IPR013767">
    <property type="entry name" value="PAS_fold"/>
</dbReference>
<dbReference type="FunFam" id="3.30.565.10:FF:000010">
    <property type="entry name" value="Sensor histidine kinase RcsC"/>
    <property type="match status" value="1"/>
</dbReference>
<gene>
    <name evidence="14" type="ORF">C1704_15855</name>
</gene>
<dbReference type="Gene3D" id="1.10.287.130">
    <property type="match status" value="1"/>
</dbReference>
<dbReference type="NCBIfam" id="TIGR00229">
    <property type="entry name" value="sensory_box"/>
    <property type="match status" value="3"/>
</dbReference>
<dbReference type="InterPro" id="IPR036097">
    <property type="entry name" value="HisK_dim/P_sf"/>
</dbReference>
<dbReference type="SUPFAM" id="SSF55874">
    <property type="entry name" value="ATPase domain of HSP90 chaperone/DNA topoisomerase II/histidine kinase"/>
    <property type="match status" value="1"/>
</dbReference>
<dbReference type="InterPro" id="IPR035965">
    <property type="entry name" value="PAS-like_dom_sf"/>
</dbReference>
<dbReference type="Pfam" id="PF00512">
    <property type="entry name" value="HisKA"/>
    <property type="match status" value="1"/>
</dbReference>
<dbReference type="InterPro" id="IPR005467">
    <property type="entry name" value="His_kinase_dom"/>
</dbReference>
<dbReference type="GO" id="GO:0006355">
    <property type="term" value="P:regulation of DNA-templated transcription"/>
    <property type="evidence" value="ECO:0007669"/>
    <property type="project" value="InterPro"/>
</dbReference>
<evidence type="ECO:0000259" key="12">
    <source>
        <dbReference type="PROSITE" id="PS50112"/>
    </source>
</evidence>
<keyword evidence="3" id="KW-0597">Phosphoprotein</keyword>
<keyword evidence="5" id="KW-0732">Signal</keyword>
<feature type="domain" description="PAS" evidence="12">
    <location>
        <begin position="127"/>
        <end position="179"/>
    </location>
</feature>
<comment type="caution">
    <text evidence="14">The sequence shown here is derived from an EMBL/GenBank/DDBJ whole genome shotgun (WGS) entry which is preliminary data.</text>
</comment>
<evidence type="ECO:0000256" key="3">
    <source>
        <dbReference type="ARBA" id="ARBA00022553"/>
    </source>
</evidence>
<dbReference type="SMART" id="SM00086">
    <property type="entry name" value="PAC"/>
    <property type="match status" value="3"/>
</dbReference>
<dbReference type="PROSITE" id="PS50113">
    <property type="entry name" value="PAC"/>
    <property type="match status" value="3"/>
</dbReference>
<dbReference type="PANTHER" id="PTHR43047">
    <property type="entry name" value="TWO-COMPONENT HISTIDINE PROTEIN KINASE"/>
    <property type="match status" value="1"/>
</dbReference>
<name>A0A2S5SQS4_9BURK</name>
<sequence length="620" mass="68048">MQIALSDLLARENPDAIVVLLPDGRVTEWTAAAEQIFGHTSAQAIGQPLAALIAPAGQADAIAQSLAQARSEGLAVEESVRRRLDGSHVYVSVSTKAIFDAAGSLQCYLCRMKDVTHLKVLRDAKLVEARYRTLLEFVPDAIVIVNASGRIVFANTQAERVFGYRHRELLGQPVEHLMPLRYRGAHATHRGGFFHAPRARTMGAGLELHGQRRNGEEFPVEISLSPMETEEGPMVLSAVRDVTERQEARRKADRMFRDLLESAPDAMVIVDAGGRIVLVNSQTERLFGWARKDMLGQPIEMLVPERLRDAHPMHRSRFVANPKVRAMGAGRELSGLRKDGSEFPVEISLSPIETEDGQVVSAAIRDATERKRFEASLHEANRLKSEFLANMSHELRTPLNGILGFSELLVDELPGPLNAKQREYVHDILGCGRHLLRLINDVLDLSKVEAGKMELFPEVFAVTDAVAEVCTVVNAQAHKKSIRVATDIADDLPAVLLDRQKFKQVLFNLLSNAVKFTEEGGEVGVEAMLDDSATPPQLCVAVRDTGIGIAPEQMGRLFQAFQQLDSGSARRYEGTGLGLALTRKLVELQGGRIGVESAPGQGSRFTVWLPMAPQVTDARS</sequence>
<keyword evidence="8" id="KW-0843">Virulence</keyword>
<dbReference type="CDD" id="cd16922">
    <property type="entry name" value="HATPase_EvgS-ArcB-TorS-like"/>
    <property type="match status" value="1"/>
</dbReference>
<evidence type="ECO:0000313" key="14">
    <source>
        <dbReference type="EMBL" id="PPE65098.1"/>
    </source>
</evidence>
<dbReference type="Gene3D" id="3.30.450.20">
    <property type="entry name" value="PAS domain"/>
    <property type="match status" value="3"/>
</dbReference>
<feature type="domain" description="Histidine kinase" evidence="11">
    <location>
        <begin position="390"/>
        <end position="613"/>
    </location>
</feature>
<evidence type="ECO:0000259" key="13">
    <source>
        <dbReference type="PROSITE" id="PS50113"/>
    </source>
</evidence>
<evidence type="ECO:0000256" key="9">
    <source>
        <dbReference type="ARBA" id="ARBA00058004"/>
    </source>
</evidence>
<dbReference type="RefSeq" id="WP_104303714.1">
    <property type="nucleotide sequence ID" value="NZ_PSNX01000016.1"/>
</dbReference>
<protein>
    <recommendedName>
        <fullName evidence="10">Virulence sensor protein BvgS</fullName>
        <ecNumber evidence="2">2.7.13.3</ecNumber>
    </recommendedName>
</protein>
<accession>A0A2S5SQS4</accession>